<dbReference type="PIRSF" id="PIRSF016557">
    <property type="entry name" value="Caps_synth_CpsB"/>
    <property type="match status" value="1"/>
</dbReference>
<proteinExistence type="inferred from homology"/>
<dbReference type="InterPro" id="IPR016667">
    <property type="entry name" value="Caps_polysacc_synth_CpsB/CapC"/>
</dbReference>
<dbReference type="EMBL" id="CALBWS010000011">
    <property type="protein sequence ID" value="CAH2714891.1"/>
    <property type="molecule type" value="Genomic_DNA"/>
</dbReference>
<dbReference type="EC" id="3.1.3.48" evidence="5"/>
<dbReference type="GO" id="GO:0004725">
    <property type="term" value="F:protein tyrosine phosphatase activity"/>
    <property type="evidence" value="ECO:0007669"/>
    <property type="project" value="UniProtKB-EC"/>
</dbReference>
<comment type="similarity">
    <text evidence="1 5">Belongs to the metallo-dependent hydrolases superfamily. CpsB/CapC family.</text>
</comment>
<evidence type="ECO:0000313" key="6">
    <source>
        <dbReference type="EMBL" id="CAH2714891.1"/>
    </source>
</evidence>
<protein>
    <recommendedName>
        <fullName evidence="5">Tyrosine-protein phosphatase</fullName>
        <ecNumber evidence="5">3.1.3.48</ecNumber>
    </recommendedName>
</protein>
<dbReference type="InterPro" id="IPR016195">
    <property type="entry name" value="Pol/histidinol_Pase-like"/>
</dbReference>
<keyword evidence="7" id="KW-1185">Reference proteome</keyword>
<dbReference type="Pfam" id="PF19567">
    <property type="entry name" value="CpsB_CapC"/>
    <property type="match status" value="1"/>
</dbReference>
<evidence type="ECO:0000256" key="3">
    <source>
        <dbReference type="ARBA" id="ARBA00022912"/>
    </source>
</evidence>
<comment type="caution">
    <text evidence="6">The sequence shown here is derived from an EMBL/GenBank/DDBJ whole genome shotgun (WGS) entry which is preliminary data.</text>
</comment>
<gene>
    <name evidence="6" type="primary">ywqE_2</name>
    <name evidence="6" type="ORF">BACCIP111895_02067</name>
</gene>
<dbReference type="Proteomes" id="UP000838308">
    <property type="component" value="Unassembled WGS sequence"/>
</dbReference>
<keyword evidence="3 5" id="KW-0904">Protein phosphatase</keyword>
<keyword evidence="2 5" id="KW-0378">Hydrolase</keyword>
<dbReference type="SUPFAM" id="SSF89550">
    <property type="entry name" value="PHP domain-like"/>
    <property type="match status" value="1"/>
</dbReference>
<organism evidence="6 7">
    <name type="scientific">Neobacillus rhizosphaerae</name>
    <dbReference type="NCBI Taxonomy" id="2880965"/>
    <lineage>
        <taxon>Bacteria</taxon>
        <taxon>Bacillati</taxon>
        <taxon>Bacillota</taxon>
        <taxon>Bacilli</taxon>
        <taxon>Bacillales</taxon>
        <taxon>Bacillaceae</taxon>
        <taxon>Neobacillus</taxon>
    </lineage>
</organism>
<name>A0ABN8KR59_9BACI</name>
<reference evidence="6" key="1">
    <citation type="submission" date="2022-04" db="EMBL/GenBank/DDBJ databases">
        <authorList>
            <person name="Criscuolo A."/>
        </authorList>
    </citation>
    <scope>NUCLEOTIDE SEQUENCE</scope>
    <source>
        <strain evidence="6">CIP111895</strain>
    </source>
</reference>
<dbReference type="PANTHER" id="PTHR39181">
    <property type="entry name" value="TYROSINE-PROTEIN PHOSPHATASE YWQE"/>
    <property type="match status" value="1"/>
</dbReference>
<dbReference type="Gene3D" id="3.20.20.140">
    <property type="entry name" value="Metal-dependent hydrolases"/>
    <property type="match status" value="1"/>
</dbReference>
<dbReference type="RefSeq" id="WP_248735196.1">
    <property type="nucleotide sequence ID" value="NZ_CALBWS010000011.1"/>
</dbReference>
<evidence type="ECO:0000256" key="1">
    <source>
        <dbReference type="ARBA" id="ARBA00005750"/>
    </source>
</evidence>
<evidence type="ECO:0000256" key="5">
    <source>
        <dbReference type="PIRNR" id="PIRNR016557"/>
    </source>
</evidence>
<evidence type="ECO:0000256" key="4">
    <source>
        <dbReference type="ARBA" id="ARBA00051722"/>
    </source>
</evidence>
<accession>A0ABN8KR59</accession>
<evidence type="ECO:0000313" key="7">
    <source>
        <dbReference type="Proteomes" id="UP000838308"/>
    </source>
</evidence>
<evidence type="ECO:0000256" key="2">
    <source>
        <dbReference type="ARBA" id="ARBA00022801"/>
    </source>
</evidence>
<comment type="catalytic activity">
    <reaction evidence="4 5">
        <text>O-phospho-L-tyrosyl-[protein] + H2O = L-tyrosyl-[protein] + phosphate</text>
        <dbReference type="Rhea" id="RHEA:10684"/>
        <dbReference type="Rhea" id="RHEA-COMP:10136"/>
        <dbReference type="Rhea" id="RHEA-COMP:20101"/>
        <dbReference type="ChEBI" id="CHEBI:15377"/>
        <dbReference type="ChEBI" id="CHEBI:43474"/>
        <dbReference type="ChEBI" id="CHEBI:46858"/>
        <dbReference type="ChEBI" id="CHEBI:61978"/>
        <dbReference type="EC" id="3.1.3.48"/>
    </reaction>
</comment>
<sequence>MIVDIHNHILFGLDDGPKNPEETILLARQAVESGVDHVIATPHHKHRHKEHFYENDYRQILMSVAQVNDLLNNHQVPLTVYPGIEFHLHEHIENDIHNNLDSFLTLNNTGKYLLMELPCSHYPAHTEEVLYELQTKGYTPILAHPERNKVLRRNPSKIFDMVQRGILVQITASSVTGLHGRRLKNFSIHLLEHNLAHFIASDAHHHSCRKFELISAYNWIENTFSSNYRKYFEENAIHVLHGTEFKIMEPKCIDKKLQYFFLLSSFNKARPIRK</sequence>
<dbReference type="PANTHER" id="PTHR39181:SF1">
    <property type="entry name" value="TYROSINE-PROTEIN PHOSPHATASE YWQE"/>
    <property type="match status" value="1"/>
</dbReference>